<dbReference type="Proteomes" id="UP001320876">
    <property type="component" value="Unassembled WGS sequence"/>
</dbReference>
<accession>A0ABT3GPT9</accession>
<evidence type="ECO:0000313" key="1">
    <source>
        <dbReference type="EMBL" id="MCW1925523.1"/>
    </source>
</evidence>
<name>A0ABT3GPT9_9BACT</name>
<dbReference type="RefSeq" id="WP_264489629.1">
    <property type="nucleotide sequence ID" value="NZ_JAPDDT010000014.1"/>
</dbReference>
<protein>
    <recommendedName>
        <fullName evidence="3">HNH endonuclease</fullName>
    </recommendedName>
</protein>
<keyword evidence="2" id="KW-1185">Reference proteome</keyword>
<reference evidence="1 2" key="1">
    <citation type="submission" date="2022-10" db="EMBL/GenBank/DDBJ databases">
        <title>Luteolibacter arcticus strain CCTCC AB 2014275, whole genome shotgun sequencing project.</title>
        <authorList>
            <person name="Zhao G."/>
            <person name="Shen L."/>
        </authorList>
    </citation>
    <scope>NUCLEOTIDE SEQUENCE [LARGE SCALE GENOMIC DNA]</scope>
    <source>
        <strain evidence="1 2">CCTCC AB 2014275</strain>
    </source>
</reference>
<organism evidence="1 2">
    <name type="scientific">Luteolibacter arcticus</name>
    <dbReference type="NCBI Taxonomy" id="1581411"/>
    <lineage>
        <taxon>Bacteria</taxon>
        <taxon>Pseudomonadati</taxon>
        <taxon>Verrucomicrobiota</taxon>
        <taxon>Verrucomicrobiia</taxon>
        <taxon>Verrucomicrobiales</taxon>
        <taxon>Verrucomicrobiaceae</taxon>
        <taxon>Luteolibacter</taxon>
    </lineage>
</organism>
<proteinExistence type="predicted"/>
<comment type="caution">
    <text evidence="1">The sequence shown here is derived from an EMBL/GenBank/DDBJ whole genome shotgun (WGS) entry which is preliminary data.</text>
</comment>
<sequence length="127" mass="14321">MNRKAWLVEIPWELVVWQNEQLCSAKHAHHGPTSDGYEATRELWKSHHLEEMDLLAVADLCRKCHRLAPFTSYNGNTFAAIIRALIDPLDLEPRQAALGRSLACHIVAGVAGDEEVRAFREFCESLG</sequence>
<gene>
    <name evidence="1" type="ORF">OKA05_23395</name>
</gene>
<dbReference type="EMBL" id="JAPDDT010000014">
    <property type="protein sequence ID" value="MCW1925523.1"/>
    <property type="molecule type" value="Genomic_DNA"/>
</dbReference>
<evidence type="ECO:0000313" key="2">
    <source>
        <dbReference type="Proteomes" id="UP001320876"/>
    </source>
</evidence>
<evidence type="ECO:0008006" key="3">
    <source>
        <dbReference type="Google" id="ProtNLM"/>
    </source>
</evidence>